<feature type="signal peptide" evidence="1">
    <location>
        <begin position="1"/>
        <end position="25"/>
    </location>
</feature>
<accession>A0A7W9S3D0</accession>
<dbReference type="Gene3D" id="2.40.128.270">
    <property type="match status" value="1"/>
</dbReference>
<dbReference type="InterPro" id="IPR038670">
    <property type="entry name" value="HslJ-like_sf"/>
</dbReference>
<dbReference type="InterPro" id="IPR005184">
    <property type="entry name" value="DUF306_Meta_HslJ"/>
</dbReference>
<gene>
    <name evidence="3" type="ORF">HNR59_002404</name>
</gene>
<dbReference type="Pfam" id="PF09619">
    <property type="entry name" value="YscW"/>
    <property type="match status" value="1"/>
</dbReference>
<dbReference type="InterPro" id="IPR039366">
    <property type="entry name" value="Pilotin"/>
</dbReference>
<keyword evidence="3" id="KW-0449">Lipoprotein</keyword>
<evidence type="ECO:0000256" key="1">
    <source>
        <dbReference type="SAM" id="SignalP"/>
    </source>
</evidence>
<dbReference type="RefSeq" id="WP_183830404.1">
    <property type="nucleotide sequence ID" value="NZ_JACHEU010000001.1"/>
</dbReference>
<proteinExistence type="predicted"/>
<dbReference type="InterPro" id="IPR053196">
    <property type="entry name" value="Lipoprotein_YbaY-like"/>
</dbReference>
<evidence type="ECO:0000313" key="3">
    <source>
        <dbReference type="EMBL" id="MBB6013059.1"/>
    </source>
</evidence>
<dbReference type="EMBL" id="JACHEU010000001">
    <property type="protein sequence ID" value="MBB6013059.1"/>
    <property type="molecule type" value="Genomic_DNA"/>
</dbReference>
<name>A0A7W9S3D0_9HYPH</name>
<dbReference type="Proteomes" id="UP000533306">
    <property type="component" value="Unassembled WGS sequence"/>
</dbReference>
<comment type="caution">
    <text evidence="3">The sequence shown here is derived from an EMBL/GenBank/DDBJ whole genome shotgun (WGS) entry which is preliminary data.</text>
</comment>
<reference evidence="3 4" key="1">
    <citation type="submission" date="2020-08" db="EMBL/GenBank/DDBJ databases">
        <title>Genomic Encyclopedia of Type Strains, Phase IV (KMG-IV): sequencing the most valuable type-strain genomes for metagenomic binning, comparative biology and taxonomic classification.</title>
        <authorList>
            <person name="Goeker M."/>
        </authorList>
    </citation>
    <scope>NUCLEOTIDE SEQUENCE [LARGE SCALE GENOMIC DNA]</scope>
    <source>
        <strain evidence="3 4">DSM 11099</strain>
    </source>
</reference>
<evidence type="ECO:0000259" key="2">
    <source>
        <dbReference type="Pfam" id="PF03724"/>
    </source>
</evidence>
<feature type="chain" id="PRO_5031211448" evidence="1">
    <location>
        <begin position="26"/>
        <end position="248"/>
    </location>
</feature>
<sequence>MLKKLILLGLVPVAGLVAVSNPAFAAERVISGEVLYRERMALPENAVVSVQLADVSRMDASADVIGEQEISPAGQVPVKFEIRFDDSKITKNMTYALQARITVDGELWFINDTHHGVDPLTSEAQTILVKRIARHTTDALHGVEWTLVSIEGFGELPDNPVTFSIDNEDRAGGRGPCNGYFGGAKIDGEAISLSQIGATQMACEPARMKAERAYFDALGEVKAYAIDDGQLVLKDSGGKEVLRFKKGA</sequence>
<keyword evidence="1" id="KW-0732">Signal</keyword>
<feature type="domain" description="DUF306" evidence="2">
    <location>
        <begin position="139"/>
        <end position="245"/>
    </location>
</feature>
<evidence type="ECO:0000313" key="4">
    <source>
        <dbReference type="Proteomes" id="UP000533306"/>
    </source>
</evidence>
<keyword evidence="4" id="KW-1185">Reference proteome</keyword>
<organism evidence="3 4">
    <name type="scientific">Aquamicrobium lusatiense</name>
    <dbReference type="NCBI Taxonomy" id="89772"/>
    <lineage>
        <taxon>Bacteria</taxon>
        <taxon>Pseudomonadati</taxon>
        <taxon>Pseudomonadota</taxon>
        <taxon>Alphaproteobacteria</taxon>
        <taxon>Hyphomicrobiales</taxon>
        <taxon>Phyllobacteriaceae</taxon>
        <taxon>Aquamicrobium</taxon>
    </lineage>
</organism>
<dbReference type="PANTHER" id="PTHR38013">
    <property type="entry name" value="GLYCOPROTEIN/POLYSACCHARIDE METABOLISM"/>
    <property type="match status" value="1"/>
</dbReference>
<dbReference type="AlphaFoldDB" id="A0A7W9S3D0"/>
<protein>
    <submittedName>
        <fullName evidence="3">Putative lipoprotein</fullName>
    </submittedName>
</protein>
<dbReference type="PANTHER" id="PTHR38013:SF1">
    <property type="entry name" value="GLYCOPROTEIN_POLYSACCHARIDE METABOLISM"/>
    <property type="match status" value="1"/>
</dbReference>
<dbReference type="Pfam" id="PF03724">
    <property type="entry name" value="META"/>
    <property type="match status" value="1"/>
</dbReference>